<feature type="domain" description="FAD/NAD(P)-binding" evidence="8">
    <location>
        <begin position="1"/>
        <end position="306"/>
    </location>
</feature>
<evidence type="ECO:0000259" key="8">
    <source>
        <dbReference type="Pfam" id="PF07992"/>
    </source>
</evidence>
<evidence type="ECO:0000256" key="1">
    <source>
        <dbReference type="ARBA" id="ARBA00001974"/>
    </source>
</evidence>
<feature type="domain" description="Pyridine nucleotide-disulphide oxidoreductase dimerisation" evidence="7">
    <location>
        <begin position="332"/>
        <end position="429"/>
    </location>
</feature>
<dbReference type="PRINTS" id="PR00411">
    <property type="entry name" value="PNDRDTASEI"/>
</dbReference>
<evidence type="ECO:0000259" key="7">
    <source>
        <dbReference type="Pfam" id="PF02852"/>
    </source>
</evidence>
<dbReference type="PANTHER" id="PTHR43429">
    <property type="entry name" value="PYRIDINE NUCLEOTIDE-DISULFIDE OXIDOREDUCTASE DOMAIN-CONTAINING"/>
    <property type="match status" value="1"/>
</dbReference>
<evidence type="ECO:0000313" key="11">
    <source>
        <dbReference type="Proteomes" id="UP000198806"/>
    </source>
</evidence>
<reference evidence="10 11" key="2">
    <citation type="submission" date="2016-10" db="EMBL/GenBank/DDBJ databases">
        <authorList>
            <person name="de Groot N.N."/>
        </authorList>
    </citation>
    <scope>NUCLEOTIDE SEQUENCE [LARGE SCALE GENOMIC DNA]</scope>
    <source>
        <strain evidence="10 11">DSM 1283</strain>
    </source>
</reference>
<comment type="cofactor">
    <cofactor evidence="1">
        <name>FAD</name>
        <dbReference type="ChEBI" id="CHEBI:57692"/>
    </cofactor>
</comment>
<dbReference type="BRENDA" id="1.6.3.4">
    <property type="organism ID" value="1456"/>
</dbReference>
<evidence type="ECO:0000313" key="10">
    <source>
        <dbReference type="EMBL" id="SFO67420.1"/>
    </source>
</evidence>
<keyword evidence="6" id="KW-0676">Redox-active center</keyword>
<dbReference type="Pfam" id="PF07992">
    <property type="entry name" value="Pyr_redox_2"/>
    <property type="match status" value="1"/>
</dbReference>
<dbReference type="PRINTS" id="PR00368">
    <property type="entry name" value="FADPNR"/>
</dbReference>
<dbReference type="InterPro" id="IPR016156">
    <property type="entry name" value="FAD/NAD-linked_Rdtase_dimer_sf"/>
</dbReference>
<proteinExistence type="inferred from homology"/>
<comment type="similarity">
    <text evidence="2">Belongs to the class-III pyridine nucleotide-disulfide oxidoreductase family.</text>
</comment>
<dbReference type="Pfam" id="PF02852">
    <property type="entry name" value="Pyr_redox_dim"/>
    <property type="match status" value="1"/>
</dbReference>
<keyword evidence="4" id="KW-0274">FAD</keyword>
<evidence type="ECO:0000256" key="2">
    <source>
        <dbReference type="ARBA" id="ARBA00009130"/>
    </source>
</evidence>
<dbReference type="Gene3D" id="3.30.390.30">
    <property type="match status" value="1"/>
</dbReference>
<accession>Q2WFW5</accession>
<dbReference type="InterPro" id="IPR023753">
    <property type="entry name" value="FAD/NAD-binding_dom"/>
</dbReference>
<name>Q2WFW5_9FIRM</name>
<dbReference type="InterPro" id="IPR036188">
    <property type="entry name" value="FAD/NAD-bd_sf"/>
</dbReference>
<dbReference type="EMBL" id="AB219226">
    <property type="protein sequence ID" value="BAE53714.1"/>
    <property type="molecule type" value="Genomic_DNA"/>
</dbReference>
<dbReference type="SUPFAM" id="SSF51905">
    <property type="entry name" value="FAD/NAD(P)-binding domain"/>
    <property type="match status" value="1"/>
</dbReference>
<keyword evidence="11" id="KW-1185">Reference proteome</keyword>
<dbReference type="Proteomes" id="UP000198806">
    <property type="component" value="Unassembled WGS sequence"/>
</dbReference>
<evidence type="ECO:0000256" key="3">
    <source>
        <dbReference type="ARBA" id="ARBA00022630"/>
    </source>
</evidence>
<evidence type="ECO:0000313" key="9">
    <source>
        <dbReference type="EMBL" id="BAE53714.1"/>
    </source>
</evidence>
<dbReference type="AlphaFoldDB" id="Q2WFW5"/>
<dbReference type="InterPro" id="IPR004099">
    <property type="entry name" value="Pyr_nucl-diS_OxRdtase_dimer"/>
</dbReference>
<protein>
    <submittedName>
        <fullName evidence="9">H2O-forming NADH oxidase</fullName>
    </submittedName>
    <submittedName>
        <fullName evidence="10">NADPH-dependent 2,4-dienoyl-CoA reductase, sulfur reductase</fullName>
    </submittedName>
</protein>
<dbReference type="PANTHER" id="PTHR43429:SF1">
    <property type="entry name" value="NAD(P)H SULFUR OXIDOREDUCTASE (COA-DEPENDENT)"/>
    <property type="match status" value="1"/>
</dbReference>
<gene>
    <name evidence="9" type="primary">noxA</name>
    <name evidence="10" type="ORF">SAMN04489757_16510</name>
</gene>
<dbReference type="OrthoDB" id="9802028at2"/>
<dbReference type="InterPro" id="IPR050260">
    <property type="entry name" value="FAD-bd_OxRdtase"/>
</dbReference>
<dbReference type="PeroxiBase" id="5427">
    <property type="entry name" value="CamNadOxd01"/>
</dbReference>
<keyword evidence="3" id="KW-0285">Flavoprotein</keyword>
<keyword evidence="5" id="KW-0560">Oxidoreductase</keyword>
<dbReference type="SUPFAM" id="SSF55424">
    <property type="entry name" value="FAD/NAD-linked reductases, dimerisation (C-terminal) domain"/>
    <property type="match status" value="1"/>
</dbReference>
<organism evidence="9">
    <name type="scientific">Anaerocolumna aminovalerica</name>
    <dbReference type="NCBI Taxonomy" id="1527"/>
    <lineage>
        <taxon>Bacteria</taxon>
        <taxon>Bacillati</taxon>
        <taxon>Bacillota</taxon>
        <taxon>Clostridia</taxon>
        <taxon>Lachnospirales</taxon>
        <taxon>Lachnospiraceae</taxon>
        <taxon>Anaerocolumna</taxon>
    </lineage>
</organism>
<dbReference type="EMBL" id="FOWD01000065">
    <property type="protein sequence ID" value="SFO67420.1"/>
    <property type="molecule type" value="Genomic_DNA"/>
</dbReference>
<dbReference type="STRING" id="1527.SAMN04489757_16510"/>
<sequence>MKIVVIGCTHAGTAAVKTILKENPEAEITIFERNDNISFLSCGIALYVGGVVKDPAGLFYSNPEELSKMGANVKIKHNVKSIDTKSKKVIAEDMNTGEEIEVSYDKLVNTTGSWPIIPPIPGIESKNILLCKNYDQANVIIRQTKDAKKIVIVGGGYIGIELVEAFQKSGKQVTLIDGLDRILNKYLDKEFTDILEDDLKKNGINLALDQCVKSFKANENGEVTSVETTKGEYEADMVILCVGFRPNNELLKGKVDMLPNDAIIVDEYMRTSDPDIFAAGDSCAVHYNPNGNYAYIPLATNAVRMGMLIGKNISTPKVKYRGTQSTSGLNLFGYNIGSTGVTVSGAPQIGLNVRSVIVKDNYRPEFMPTNEEIIMQLVYEVGTNRIVGGQVMSKYDITQSANTLSLAIQNKMTIEDLAYVDFFFQPHFDRPWNYLNILGLAALEQEGL</sequence>
<reference evidence="9" key="1">
    <citation type="journal article" date="2005" name="Appl. Environ. Microbiol.">
        <title>Adaptive responses to oxygen stress in obligatory anaerobes Clostridium acetobutylicum and Clostridium aminovalericum.</title>
        <authorList>
            <person name="Kawasaki S."/>
            <person name="Watamura Y."/>
            <person name="Ono M."/>
            <person name="Watanabe T."/>
            <person name="Takeda K."/>
            <person name="Niimura Y."/>
        </authorList>
    </citation>
    <scope>NUCLEOTIDE SEQUENCE</scope>
</reference>
<evidence type="ECO:0000256" key="4">
    <source>
        <dbReference type="ARBA" id="ARBA00022827"/>
    </source>
</evidence>
<dbReference type="GO" id="GO:0016491">
    <property type="term" value="F:oxidoreductase activity"/>
    <property type="evidence" value="ECO:0007669"/>
    <property type="project" value="UniProtKB-KW"/>
</dbReference>
<evidence type="ECO:0000256" key="5">
    <source>
        <dbReference type="ARBA" id="ARBA00023002"/>
    </source>
</evidence>
<dbReference type="Gene3D" id="3.50.50.60">
    <property type="entry name" value="FAD/NAD(P)-binding domain"/>
    <property type="match status" value="2"/>
</dbReference>
<dbReference type="RefSeq" id="WP_091689274.1">
    <property type="nucleotide sequence ID" value="NZ_BAABFM010000054.1"/>
</dbReference>
<evidence type="ECO:0000256" key="6">
    <source>
        <dbReference type="ARBA" id="ARBA00023284"/>
    </source>
</evidence>